<gene>
    <name evidence="1" type="ORF">I313_05023</name>
</gene>
<dbReference type="AlphaFoldDB" id="A0A0D0TT63"/>
<dbReference type="HOGENOM" id="CLU_1865029_0_0_1"/>
<proteinExistence type="predicted"/>
<accession>A0A0D0TT63</accession>
<evidence type="ECO:0000313" key="2">
    <source>
        <dbReference type="Proteomes" id="UP000053392"/>
    </source>
</evidence>
<dbReference type="OrthoDB" id="2564566at2759"/>
<name>A0A0D0TT63_9TREE</name>
<dbReference type="Proteomes" id="UP000053392">
    <property type="component" value="Unassembled WGS sequence"/>
</dbReference>
<dbReference type="EMBL" id="KN847908">
    <property type="protein sequence ID" value="KIR38883.1"/>
    <property type="molecule type" value="Genomic_DNA"/>
</dbReference>
<keyword evidence="2" id="KW-1185">Reference proteome</keyword>
<protein>
    <submittedName>
        <fullName evidence="1">Unplaced genomic scaffold supercont1.13, whole genome shotgun sequence</fullName>
    </submittedName>
</protein>
<reference evidence="1 2" key="1">
    <citation type="submission" date="2015-01" db="EMBL/GenBank/DDBJ databases">
        <title>The Genome Sequence of Cryptococcus gattii Ram5.</title>
        <authorList>
            <consortium name="The Broad Institute Genomics Platform"/>
            <person name="Cuomo C."/>
            <person name="Litvintseva A."/>
            <person name="Chen Y."/>
            <person name="Heitman J."/>
            <person name="Sun S."/>
            <person name="Springer D."/>
            <person name="Dromer F."/>
            <person name="Young S."/>
            <person name="Zeng Q."/>
            <person name="Gargeya S."/>
            <person name="Abouelleil A."/>
            <person name="Alvarado L."/>
            <person name="Chapman S.B."/>
            <person name="Gainer-Dewar J."/>
            <person name="Goldberg J."/>
            <person name="Griggs A."/>
            <person name="Gujja S."/>
            <person name="Hansen M."/>
            <person name="Howarth C."/>
            <person name="Imamovic A."/>
            <person name="Larimer J."/>
            <person name="Murphy C."/>
            <person name="Naylor J."/>
            <person name="Pearson M."/>
            <person name="Priest M."/>
            <person name="Roberts A."/>
            <person name="Saif S."/>
            <person name="Shea T."/>
            <person name="Sykes S."/>
            <person name="Wortman J."/>
            <person name="Nusbaum C."/>
            <person name="Birren B."/>
        </authorList>
    </citation>
    <scope>NUCLEOTIDE SEQUENCE [LARGE SCALE GENOMIC DNA]</scope>
    <source>
        <strain evidence="1 2">Ram5</strain>
    </source>
</reference>
<organism evidence="1 2">
    <name type="scientific">Cryptococcus deuterogattii Ram5</name>
    <dbReference type="NCBI Taxonomy" id="1296110"/>
    <lineage>
        <taxon>Eukaryota</taxon>
        <taxon>Fungi</taxon>
        <taxon>Dikarya</taxon>
        <taxon>Basidiomycota</taxon>
        <taxon>Agaricomycotina</taxon>
        <taxon>Tremellomycetes</taxon>
        <taxon>Tremellales</taxon>
        <taxon>Cryptococcaceae</taxon>
        <taxon>Cryptococcus</taxon>
        <taxon>Cryptococcus gattii species complex</taxon>
    </lineage>
</organism>
<evidence type="ECO:0000313" key="1">
    <source>
        <dbReference type="EMBL" id="KIR38883.1"/>
    </source>
</evidence>
<sequence>MSWLSPTLSSYPPLGTPHQRDGIFQPPIPHLEAKLPYVEVLVPAKHHIYYKAKCCRPLGLESGTFQRLYPPPLETVYTIDTYVPLPTERGTRPFKRIYSTNISPGPEIDEACAWDWDEIPFCMPLASLQLPTLNTNP</sequence>